<evidence type="ECO:0000313" key="2">
    <source>
        <dbReference type="EMBL" id="QIS08968.1"/>
    </source>
</evidence>
<feature type="region of interest" description="Disordered" evidence="1">
    <location>
        <begin position="1"/>
        <end position="38"/>
    </location>
</feature>
<gene>
    <name evidence="2" type="ORF">F5544_05280</name>
</gene>
<dbReference type="EMBL" id="CP046172">
    <property type="protein sequence ID" value="QIS08968.1"/>
    <property type="molecule type" value="Genomic_DNA"/>
</dbReference>
<dbReference type="Proteomes" id="UP000503540">
    <property type="component" value="Chromosome"/>
</dbReference>
<dbReference type="RefSeq" id="WP_167472134.1">
    <property type="nucleotide sequence ID" value="NZ_CP046172.1"/>
</dbReference>
<feature type="region of interest" description="Disordered" evidence="1">
    <location>
        <begin position="52"/>
        <end position="98"/>
    </location>
</feature>
<dbReference type="SUPFAM" id="SSF160424">
    <property type="entry name" value="BH3703-like"/>
    <property type="match status" value="1"/>
</dbReference>
<dbReference type="AlphaFoldDB" id="A0A6G9Y721"/>
<organism evidence="2 3">
    <name type="scientific">Nocardia arthritidis</name>
    <dbReference type="NCBI Taxonomy" id="228602"/>
    <lineage>
        <taxon>Bacteria</taxon>
        <taxon>Bacillati</taxon>
        <taxon>Actinomycetota</taxon>
        <taxon>Actinomycetes</taxon>
        <taxon>Mycobacteriales</taxon>
        <taxon>Nocardiaceae</taxon>
        <taxon>Nocardia</taxon>
    </lineage>
</organism>
<dbReference type="InterPro" id="IPR036170">
    <property type="entry name" value="YezG-like_sf"/>
</dbReference>
<proteinExistence type="predicted"/>
<sequence length="467" mass="49944">MVNQHTELMREPGGPSPDVAFTLGFGESPMSVAEPRTDPVAAADVPVPVEARVAGDHPATDAAAQPLESDLRTEPEQPAVEELSEPNSPAASDSETERRAAELLHGIVTAFAAEAPPGWRRLDIVLALTVAGGTGLAYFTDADGDSAPIQPPAAVIELAHEHREVTARLAGRPWLRMMVRRTDSGEQEIEYDYGDDPIPDADRLPPDAYQADLTAFPRARLPIWLAAYVSESHRRLRSPQRAINSSDSGKSSRAVELPPLADMWARWATISAAFVAVGSPWGPRMLVSGGWFEGSKYGGSTLFVLPGGRAILSGGTADSAALDAAYNDGAEFPEFFVGAPDWVADPVLNVRAEQGLLSFCYWWDGDGWYHGESPDAARISDAVPGMWTEETTIDVVSVVLSAQRSTVAALVRAAASDGVTREMLRELLDGSTAPEEGVELDFAEAWYQLSLAGVIRDKATDPAAAME</sequence>
<evidence type="ECO:0000256" key="1">
    <source>
        <dbReference type="SAM" id="MobiDB-lite"/>
    </source>
</evidence>
<reference evidence="2 3" key="1">
    <citation type="journal article" date="2019" name="ACS Chem. Biol.">
        <title>Identification and Mobilization of a Cryptic Antibiotic Biosynthesis Gene Locus from a Human-Pathogenic Nocardia Isolate.</title>
        <authorList>
            <person name="Herisse M."/>
            <person name="Ishida K."/>
            <person name="Porter J.L."/>
            <person name="Howden B."/>
            <person name="Hertweck C."/>
            <person name="Stinear T.P."/>
            <person name="Pidot S.J."/>
        </authorList>
    </citation>
    <scope>NUCLEOTIDE SEQUENCE [LARGE SCALE GENOMIC DNA]</scope>
    <source>
        <strain evidence="2 3">AUSMDU00012717</strain>
    </source>
</reference>
<dbReference type="KEGG" id="nah:F5544_05280"/>
<evidence type="ECO:0000313" key="3">
    <source>
        <dbReference type="Proteomes" id="UP000503540"/>
    </source>
</evidence>
<protein>
    <submittedName>
        <fullName evidence="2">Uncharacterized protein</fullName>
    </submittedName>
</protein>
<name>A0A6G9Y721_9NOCA</name>
<accession>A0A6G9Y721</accession>
<keyword evidence="3" id="KW-1185">Reference proteome</keyword>